<organism evidence="3">
    <name type="scientific">Schizophyllum commune (strain H4-8 / FGSC 9210)</name>
    <name type="common">Split gill fungus</name>
    <dbReference type="NCBI Taxonomy" id="578458"/>
    <lineage>
        <taxon>Eukaryota</taxon>
        <taxon>Fungi</taxon>
        <taxon>Dikarya</taxon>
        <taxon>Basidiomycota</taxon>
        <taxon>Agaricomycotina</taxon>
        <taxon>Agaricomycetes</taxon>
        <taxon>Agaricomycetidae</taxon>
        <taxon>Agaricales</taxon>
        <taxon>Schizophyllaceae</taxon>
        <taxon>Schizophyllum</taxon>
    </lineage>
</organism>
<gene>
    <name evidence="2" type="ORF">SCHCODRAFT_109761</name>
</gene>
<feature type="domain" description="F-box" evidence="1">
    <location>
        <begin position="96"/>
        <end position="143"/>
    </location>
</feature>
<keyword evidence="3" id="KW-1185">Reference proteome</keyword>
<dbReference type="PROSITE" id="PS50181">
    <property type="entry name" value="FBOX"/>
    <property type="match status" value="1"/>
</dbReference>
<dbReference type="InterPro" id="IPR001810">
    <property type="entry name" value="F-box_dom"/>
</dbReference>
<feature type="non-terminal residue" evidence="2">
    <location>
        <position position="397"/>
    </location>
</feature>
<evidence type="ECO:0000313" key="2">
    <source>
        <dbReference type="EMBL" id="EFI96029.1"/>
    </source>
</evidence>
<dbReference type="Proteomes" id="UP000007431">
    <property type="component" value="Unassembled WGS sequence"/>
</dbReference>
<dbReference type="HOGENOM" id="CLU_694750_0_0_1"/>
<accession>D8Q7I0</accession>
<proteinExistence type="predicted"/>
<reference evidence="2 3" key="1">
    <citation type="journal article" date="2010" name="Nat. Biotechnol.">
        <title>Genome sequence of the model mushroom Schizophyllum commune.</title>
        <authorList>
            <person name="Ohm R.A."/>
            <person name="de Jong J.F."/>
            <person name="Lugones L.G."/>
            <person name="Aerts A."/>
            <person name="Kothe E."/>
            <person name="Stajich J.E."/>
            <person name="de Vries R.P."/>
            <person name="Record E."/>
            <person name="Levasseur A."/>
            <person name="Baker S.E."/>
            <person name="Bartholomew K.A."/>
            <person name="Coutinho P.M."/>
            <person name="Erdmann S."/>
            <person name="Fowler T.J."/>
            <person name="Gathman A.C."/>
            <person name="Lombard V."/>
            <person name="Henrissat B."/>
            <person name="Knabe N."/>
            <person name="Kuees U."/>
            <person name="Lilly W.W."/>
            <person name="Lindquist E."/>
            <person name="Lucas S."/>
            <person name="Magnuson J.K."/>
            <person name="Piumi F."/>
            <person name="Raudaskoski M."/>
            <person name="Salamov A."/>
            <person name="Schmutz J."/>
            <person name="Schwarze F.W.M.R."/>
            <person name="vanKuyk P.A."/>
            <person name="Horton J.S."/>
            <person name="Grigoriev I.V."/>
            <person name="Woesten H.A.B."/>
        </authorList>
    </citation>
    <scope>NUCLEOTIDE SEQUENCE [LARGE SCALE GENOMIC DNA]</scope>
    <source>
        <strain evidence="3">H4-8 / FGSC 9210</strain>
    </source>
</reference>
<dbReference type="Pfam" id="PF00646">
    <property type="entry name" value="F-box"/>
    <property type="match status" value="1"/>
</dbReference>
<dbReference type="VEuPathDB" id="FungiDB:SCHCODRAFT_01190416"/>
<dbReference type="InParanoid" id="D8Q7I0"/>
<dbReference type="RefSeq" id="XP_003030932.1">
    <property type="nucleotide sequence ID" value="XM_003030886.1"/>
</dbReference>
<dbReference type="AlphaFoldDB" id="D8Q7I0"/>
<protein>
    <recommendedName>
        <fullName evidence="1">F-box domain-containing protein</fullName>
    </recommendedName>
</protein>
<dbReference type="EMBL" id="GL377307">
    <property type="protein sequence ID" value="EFI96029.1"/>
    <property type="molecule type" value="Genomic_DNA"/>
</dbReference>
<name>D8Q7I0_SCHCM</name>
<dbReference type="GeneID" id="9587452"/>
<dbReference type="OrthoDB" id="10618100at2759"/>
<dbReference type="Gene3D" id="1.20.1280.50">
    <property type="match status" value="1"/>
</dbReference>
<evidence type="ECO:0000259" key="1">
    <source>
        <dbReference type="PROSITE" id="PS50181"/>
    </source>
</evidence>
<evidence type="ECO:0000313" key="3">
    <source>
        <dbReference type="Proteomes" id="UP000007431"/>
    </source>
</evidence>
<dbReference type="InterPro" id="IPR036047">
    <property type="entry name" value="F-box-like_dom_sf"/>
</dbReference>
<sequence length="397" mass="46090">MFSKEQNQTRDSGARLYMRSCLAVDVDEKRFTGLEFIRLSSYHYRFPLSILSLYAALARLVTGFRTSLFGMNAHAFVNLIHFAYARDPPKDTDTRFHYLGDLPEDLFRRFLECCPPLTLVVLRQVCKAFRQILDDNPIIWANARENISWPSPPLDNDGRPRTEWTWAVRVAKRISSEWMDWTVPRSDRSQIWLSRYRDQWADTQDENMKRVHELVGRRGPNQASGEGAAARIVRAYMRTPACIALLRIFNHSLEIITDAAWNDALPAIHRELGLISSCDPAKIPPDYQCDDYDRILCPACHPRPLGTRWRVTQLATTSKKHKWFEENTILVHKLYEHYETKYVWSSCLILDLYSQPSAIPISCTKAAPVWFPHFAAIRVALFARRACKTHRYTLRAV</sequence>
<dbReference type="SUPFAM" id="SSF81383">
    <property type="entry name" value="F-box domain"/>
    <property type="match status" value="1"/>
</dbReference>
<dbReference type="KEGG" id="scm:SCHCO_01190416"/>
<dbReference type="SMART" id="SM00256">
    <property type="entry name" value="FBOX"/>
    <property type="match status" value="1"/>
</dbReference>